<name>E8R282_ISOPI</name>
<accession>E8R282</accession>
<reference evidence="6 7" key="2">
    <citation type="journal article" date="2011" name="Stand. Genomic Sci.">
        <title>Complete genome sequence of Isosphaera pallida type strain (IS1B).</title>
        <authorList>
            <consortium name="US DOE Joint Genome Institute (JGI-PGF)"/>
            <person name="Goker M."/>
            <person name="Cleland D."/>
            <person name="Saunders E."/>
            <person name="Lapidus A."/>
            <person name="Nolan M."/>
            <person name="Lucas S."/>
            <person name="Hammon N."/>
            <person name="Deshpande S."/>
            <person name="Cheng J.F."/>
            <person name="Tapia R."/>
            <person name="Han C."/>
            <person name="Goodwin L."/>
            <person name="Pitluck S."/>
            <person name="Liolios K."/>
            <person name="Pagani I."/>
            <person name="Ivanova N."/>
            <person name="Mavromatis K."/>
            <person name="Pati A."/>
            <person name="Chen A."/>
            <person name="Palaniappan K."/>
            <person name="Land M."/>
            <person name="Hauser L."/>
            <person name="Chang Y.J."/>
            <person name="Jeffries C.D."/>
            <person name="Detter J.C."/>
            <person name="Beck B."/>
            <person name="Woyke T."/>
            <person name="Bristow J."/>
            <person name="Eisen J.A."/>
            <person name="Markowitz V."/>
            <person name="Hugenholtz P."/>
            <person name="Kyrpides N.C."/>
            <person name="Klenk H.P."/>
        </authorList>
    </citation>
    <scope>NUCLEOTIDE SEQUENCE [LARGE SCALE GENOMIC DNA]</scope>
    <source>
        <strain evidence="7">ATCC 43644 / DSM 9630 / IS1B</strain>
    </source>
</reference>
<dbReference type="InterPro" id="IPR036034">
    <property type="entry name" value="PDZ_sf"/>
</dbReference>
<dbReference type="PANTHER" id="PTHR22939">
    <property type="entry name" value="SERINE PROTEASE FAMILY S1C HTRA-RELATED"/>
    <property type="match status" value="1"/>
</dbReference>
<dbReference type="HOGENOM" id="CLU_020120_1_0_0"/>
<feature type="domain" description="PDZ" evidence="5">
    <location>
        <begin position="326"/>
        <end position="418"/>
    </location>
</feature>
<evidence type="ECO:0000313" key="7">
    <source>
        <dbReference type="Proteomes" id="UP000008631"/>
    </source>
</evidence>
<dbReference type="GO" id="GO:0006508">
    <property type="term" value="P:proteolysis"/>
    <property type="evidence" value="ECO:0007669"/>
    <property type="project" value="UniProtKB-KW"/>
</dbReference>
<evidence type="ECO:0000256" key="2">
    <source>
        <dbReference type="ARBA" id="ARBA00022670"/>
    </source>
</evidence>
<dbReference type="Pfam" id="PF13365">
    <property type="entry name" value="Trypsin_2"/>
    <property type="match status" value="1"/>
</dbReference>
<dbReference type="PRINTS" id="PR00834">
    <property type="entry name" value="PROTEASES2C"/>
</dbReference>
<evidence type="ECO:0000256" key="4">
    <source>
        <dbReference type="SAM" id="MobiDB-lite"/>
    </source>
</evidence>
<comment type="similarity">
    <text evidence="1">Belongs to the peptidase S1C family.</text>
</comment>
<evidence type="ECO:0000313" key="6">
    <source>
        <dbReference type="EMBL" id="ADV63512.1"/>
    </source>
</evidence>
<dbReference type="STRING" id="575540.Isop_2947"/>
<dbReference type="SUPFAM" id="SSF50494">
    <property type="entry name" value="Trypsin-like serine proteases"/>
    <property type="match status" value="1"/>
</dbReference>
<sequence length="564" mass="59759">MRRGSWLSWAAIGLSLTALVITLTTRSNPSWVRPAVAHQEIPAEGQKIARELSAAFEAVADFARPSVVQIATTKRFLGNARELLPGFPFPDGPGQGEIKGRPMTPEEIKKFREEMRRLFENLPFPGGRPPFDFDFDFEIRPQQLQGPGIQGAGSGFVFDDAGHILTNNHVVADSDTIRVTFHDGKTFDAKLVAGDPKTDVAVIKVETTAYRPLPLGDSDALRVGQWVLAIGSPFGLQQSVTAGIISATKRGSLGILGADGFGDFIQTDCAINPGNSGGPLIDLNGRVVAVNSAIATQNRTFAGAGSNSGVGFAIPINLAAEIGQKLIKDGKITRAQIGILFGELNDQIARELNLPEGTKGIVIGRVLPGSPADKAGLKPEDVVTGFQGEPIDDTTAFRKKVADSPVGSKVKLDVIREGKPMVVELELASAEEVAKLTEEAAAQGNAPRPFANPERRGNRNRNSDASNPLADFGLRLQNLSPGLARAMGYDAGTKGVVVVELRGEGPAARAGLELGDLIVAVTVGGQATEVESLDQVVQAIGDAKEVVFKARSPDGKDRLVVLRR</sequence>
<keyword evidence="3 6" id="KW-0378">Hydrolase</keyword>
<dbReference type="InterPro" id="IPR001478">
    <property type="entry name" value="PDZ"/>
</dbReference>
<dbReference type="SMART" id="SM00228">
    <property type="entry name" value="PDZ"/>
    <property type="match status" value="2"/>
</dbReference>
<dbReference type="PANTHER" id="PTHR22939:SF129">
    <property type="entry name" value="SERINE PROTEASE HTRA2, MITOCHONDRIAL"/>
    <property type="match status" value="1"/>
</dbReference>
<proteinExistence type="inferred from homology"/>
<dbReference type="KEGG" id="ipa:Isop_2947"/>
<dbReference type="OrthoDB" id="248175at2"/>
<dbReference type="InterPro" id="IPR001940">
    <property type="entry name" value="Peptidase_S1C"/>
</dbReference>
<keyword evidence="7" id="KW-1185">Reference proteome</keyword>
<dbReference type="SUPFAM" id="SSF50156">
    <property type="entry name" value="PDZ domain-like"/>
    <property type="match status" value="2"/>
</dbReference>
<organism evidence="6 7">
    <name type="scientific">Isosphaera pallida (strain ATCC 43644 / DSM 9630 / IS1B)</name>
    <dbReference type="NCBI Taxonomy" id="575540"/>
    <lineage>
        <taxon>Bacteria</taxon>
        <taxon>Pseudomonadati</taxon>
        <taxon>Planctomycetota</taxon>
        <taxon>Planctomycetia</taxon>
        <taxon>Isosphaerales</taxon>
        <taxon>Isosphaeraceae</taxon>
        <taxon>Isosphaera</taxon>
    </lineage>
</organism>
<dbReference type="RefSeq" id="WP_013565800.1">
    <property type="nucleotide sequence ID" value="NC_014962.1"/>
</dbReference>
<evidence type="ECO:0000256" key="3">
    <source>
        <dbReference type="ARBA" id="ARBA00022801"/>
    </source>
</evidence>
<reference key="1">
    <citation type="submission" date="2010-11" db="EMBL/GenBank/DDBJ databases">
        <title>The complete sequence of chromosome of Isophaera pallida ATCC 43644.</title>
        <authorList>
            <consortium name="US DOE Joint Genome Institute (JGI-PGF)"/>
            <person name="Lucas S."/>
            <person name="Copeland A."/>
            <person name="Lapidus A."/>
            <person name="Bruce D."/>
            <person name="Goodwin L."/>
            <person name="Pitluck S."/>
            <person name="Kyrpides N."/>
            <person name="Mavromatis K."/>
            <person name="Pagani I."/>
            <person name="Ivanova N."/>
            <person name="Saunders E."/>
            <person name="Brettin T."/>
            <person name="Detter J.C."/>
            <person name="Han C."/>
            <person name="Tapia R."/>
            <person name="Land M."/>
            <person name="Hauser L."/>
            <person name="Markowitz V."/>
            <person name="Cheng J.-F."/>
            <person name="Hugenholtz P."/>
            <person name="Woyke T."/>
            <person name="Wu D."/>
            <person name="Eisen J.A."/>
        </authorList>
    </citation>
    <scope>NUCLEOTIDE SEQUENCE</scope>
    <source>
        <strain>ATCC 43644</strain>
    </source>
</reference>
<dbReference type="GO" id="GO:0004252">
    <property type="term" value="F:serine-type endopeptidase activity"/>
    <property type="evidence" value="ECO:0007669"/>
    <property type="project" value="InterPro"/>
</dbReference>
<evidence type="ECO:0000259" key="5">
    <source>
        <dbReference type="PROSITE" id="PS50106"/>
    </source>
</evidence>
<dbReference type="EC" id="3.4.21.108" evidence="6"/>
<dbReference type="InParanoid" id="E8R282"/>
<dbReference type="Pfam" id="PF13180">
    <property type="entry name" value="PDZ_2"/>
    <property type="match status" value="1"/>
</dbReference>
<dbReference type="AlphaFoldDB" id="E8R282"/>
<dbReference type="Gene3D" id="2.30.42.10">
    <property type="match status" value="2"/>
</dbReference>
<feature type="domain" description="PDZ" evidence="5">
    <location>
        <begin position="473"/>
        <end position="547"/>
    </location>
</feature>
<keyword evidence="2" id="KW-0645">Protease</keyword>
<dbReference type="eggNOG" id="COG0265">
    <property type="taxonomic scope" value="Bacteria"/>
</dbReference>
<dbReference type="eggNOG" id="COG0793">
    <property type="taxonomic scope" value="Bacteria"/>
</dbReference>
<dbReference type="Gene3D" id="2.40.10.120">
    <property type="match status" value="1"/>
</dbReference>
<protein>
    <submittedName>
        <fullName evidence="6">HtrA2 peptidase</fullName>
        <ecNumber evidence="6">3.4.21.108</ecNumber>
    </submittedName>
</protein>
<dbReference type="InterPro" id="IPR009003">
    <property type="entry name" value="Peptidase_S1_PA"/>
</dbReference>
<dbReference type="EMBL" id="CP002353">
    <property type="protein sequence ID" value="ADV63512.1"/>
    <property type="molecule type" value="Genomic_DNA"/>
</dbReference>
<dbReference type="PROSITE" id="PS50106">
    <property type="entry name" value="PDZ"/>
    <property type="match status" value="2"/>
</dbReference>
<dbReference type="Proteomes" id="UP000008631">
    <property type="component" value="Chromosome"/>
</dbReference>
<evidence type="ECO:0000256" key="1">
    <source>
        <dbReference type="ARBA" id="ARBA00010541"/>
    </source>
</evidence>
<gene>
    <name evidence="6" type="ordered locus">Isop_2947</name>
</gene>
<feature type="region of interest" description="Disordered" evidence="4">
    <location>
        <begin position="438"/>
        <end position="469"/>
    </location>
</feature>